<evidence type="ECO:0000256" key="5">
    <source>
        <dbReference type="ARBA" id="ARBA00022692"/>
    </source>
</evidence>
<organism evidence="11 12">
    <name type="scientific">Gynuella sunshinyii YC6258</name>
    <dbReference type="NCBI Taxonomy" id="1445510"/>
    <lineage>
        <taxon>Bacteria</taxon>
        <taxon>Pseudomonadati</taxon>
        <taxon>Pseudomonadota</taxon>
        <taxon>Gammaproteobacteria</taxon>
        <taxon>Oceanospirillales</taxon>
        <taxon>Saccharospirillaceae</taxon>
        <taxon>Gynuella</taxon>
    </lineage>
</organism>
<accession>A0A0C5VZJ1</accession>
<dbReference type="OrthoDB" id="9808461at2"/>
<dbReference type="InterPro" id="IPR025857">
    <property type="entry name" value="MacB_PCD"/>
</dbReference>
<dbReference type="RefSeq" id="WP_044618003.1">
    <property type="nucleotide sequence ID" value="NZ_CP007142.1"/>
</dbReference>
<evidence type="ECO:0000259" key="10">
    <source>
        <dbReference type="Pfam" id="PF12704"/>
    </source>
</evidence>
<dbReference type="PANTHER" id="PTHR30489">
    <property type="entry name" value="LIPOPROTEIN-RELEASING SYSTEM TRANSMEMBRANE PROTEIN LOLE"/>
    <property type="match status" value="1"/>
</dbReference>
<dbReference type="AlphaFoldDB" id="A0A0C5VZJ1"/>
<feature type="transmembrane region" description="Helical" evidence="8">
    <location>
        <begin position="21"/>
        <end position="48"/>
    </location>
</feature>
<dbReference type="GO" id="GO:0098797">
    <property type="term" value="C:plasma membrane protein complex"/>
    <property type="evidence" value="ECO:0007669"/>
    <property type="project" value="TreeGrafter"/>
</dbReference>
<dbReference type="Proteomes" id="UP000032266">
    <property type="component" value="Chromosome"/>
</dbReference>
<sequence>MIKNIPLLIGLRYIRAKRRNHFISFISAVSMIGLVLGVMVLIIVMSVMNGFDREMQTRVLGMVPHGTISQTGGMSDWRSVMDKVAAAKDVEGVSPYIETQGLLSFESNTRGILIYGIAPETHRSVSIVGNHFIDGSLDDLKEGEFNIVLGEILARILGVGVGDKVTLMVPEVSVSIAGLTPRYKRFTVSGIFKVGAEMDSSLALINVFDAAKLLKMGNAVDGIRLKVDDLFKAREITWNIAMSLGGRYLVSDWTRTQGNLYKAIQMEKRMIALLLVMIVAVAAFNIVSSLVMLVQDKQGDIAILRTMGASQRQVMGVFMVQGTAIGLMGVAIGAVLGIIGALSIAEIIAGIEKLFHVKVLDGSVYFISYFPSELHLSDVLWITGLSFLLSFVATIYPSFRAARVSPAEALRYE</sequence>
<evidence type="ECO:0000256" key="8">
    <source>
        <dbReference type="SAM" id="Phobius"/>
    </source>
</evidence>
<keyword evidence="7 8" id="KW-0472">Membrane</keyword>
<evidence type="ECO:0000256" key="2">
    <source>
        <dbReference type="ARBA" id="ARBA00005236"/>
    </source>
</evidence>
<keyword evidence="6 8" id="KW-1133">Transmembrane helix</keyword>
<dbReference type="GO" id="GO:0042953">
    <property type="term" value="P:lipoprotein transport"/>
    <property type="evidence" value="ECO:0007669"/>
    <property type="project" value="InterPro"/>
</dbReference>
<keyword evidence="11" id="KW-0449">Lipoprotein</keyword>
<dbReference type="PATRIC" id="fig|1445510.3.peg.3780"/>
<comment type="similarity">
    <text evidence="2">Belongs to the ABC-4 integral membrane protein family. LolC/E subfamily.</text>
</comment>
<keyword evidence="3" id="KW-0813">Transport</keyword>
<dbReference type="Pfam" id="PF12704">
    <property type="entry name" value="MacB_PCD"/>
    <property type="match status" value="1"/>
</dbReference>
<dbReference type="STRING" id="1445510.YC6258_03803"/>
<dbReference type="InterPro" id="IPR011925">
    <property type="entry name" value="LolCE_TM"/>
</dbReference>
<keyword evidence="12" id="KW-1185">Reference proteome</keyword>
<evidence type="ECO:0000313" key="12">
    <source>
        <dbReference type="Proteomes" id="UP000032266"/>
    </source>
</evidence>
<dbReference type="NCBIfam" id="TIGR02212">
    <property type="entry name" value="lolCE"/>
    <property type="match status" value="1"/>
</dbReference>
<dbReference type="PANTHER" id="PTHR30489:SF0">
    <property type="entry name" value="LIPOPROTEIN-RELEASING SYSTEM TRANSMEMBRANE PROTEIN LOLE"/>
    <property type="match status" value="1"/>
</dbReference>
<comment type="subcellular location">
    <subcellularLocation>
        <location evidence="1">Cell membrane</location>
        <topology evidence="1">Multi-pass membrane protein</topology>
    </subcellularLocation>
</comment>
<evidence type="ECO:0000256" key="4">
    <source>
        <dbReference type="ARBA" id="ARBA00022475"/>
    </source>
</evidence>
<feature type="transmembrane region" description="Helical" evidence="8">
    <location>
        <begin position="379"/>
        <end position="399"/>
    </location>
</feature>
<feature type="transmembrane region" description="Helical" evidence="8">
    <location>
        <begin position="315"/>
        <end position="345"/>
    </location>
</feature>
<feature type="domain" description="ABC3 transporter permease C-terminal" evidence="9">
    <location>
        <begin position="273"/>
        <end position="406"/>
    </location>
</feature>
<evidence type="ECO:0000259" key="9">
    <source>
        <dbReference type="Pfam" id="PF02687"/>
    </source>
</evidence>
<keyword evidence="5 8" id="KW-0812">Transmembrane</keyword>
<dbReference type="GO" id="GO:0044874">
    <property type="term" value="P:lipoprotein localization to outer membrane"/>
    <property type="evidence" value="ECO:0007669"/>
    <property type="project" value="TreeGrafter"/>
</dbReference>
<evidence type="ECO:0000256" key="6">
    <source>
        <dbReference type="ARBA" id="ARBA00022989"/>
    </source>
</evidence>
<evidence type="ECO:0000256" key="3">
    <source>
        <dbReference type="ARBA" id="ARBA00022448"/>
    </source>
</evidence>
<dbReference type="KEGG" id="gsn:YC6258_03803"/>
<dbReference type="InterPro" id="IPR003838">
    <property type="entry name" value="ABC3_permease_C"/>
</dbReference>
<evidence type="ECO:0000313" key="11">
    <source>
        <dbReference type="EMBL" id="AJQ95839.1"/>
    </source>
</evidence>
<proteinExistence type="inferred from homology"/>
<evidence type="ECO:0000256" key="1">
    <source>
        <dbReference type="ARBA" id="ARBA00004651"/>
    </source>
</evidence>
<reference evidence="11 12" key="1">
    <citation type="submission" date="2014-01" db="EMBL/GenBank/DDBJ databases">
        <title>Full genme sequencing of cellulolytic bacterium Gynuella sunshinyii YC6258T gen. nov., sp. nov.</title>
        <authorList>
            <person name="Khan H."/>
            <person name="Chung E.J."/>
            <person name="Chung Y.R."/>
        </authorList>
    </citation>
    <scope>NUCLEOTIDE SEQUENCE [LARGE SCALE GENOMIC DNA]</scope>
    <source>
        <strain evidence="11 12">YC6258</strain>
    </source>
</reference>
<dbReference type="Pfam" id="PF02687">
    <property type="entry name" value="FtsX"/>
    <property type="match status" value="1"/>
</dbReference>
<evidence type="ECO:0000256" key="7">
    <source>
        <dbReference type="ARBA" id="ARBA00023136"/>
    </source>
</evidence>
<name>A0A0C5VZJ1_9GAMM</name>
<dbReference type="InterPro" id="IPR051447">
    <property type="entry name" value="Lipoprotein-release_system"/>
</dbReference>
<dbReference type="EMBL" id="CP007142">
    <property type="protein sequence ID" value="AJQ95839.1"/>
    <property type="molecule type" value="Genomic_DNA"/>
</dbReference>
<feature type="transmembrane region" description="Helical" evidence="8">
    <location>
        <begin position="270"/>
        <end position="294"/>
    </location>
</feature>
<protein>
    <submittedName>
        <fullName evidence="11">ABC-type transport system, involved in lipoprotein release, permease component</fullName>
    </submittedName>
</protein>
<gene>
    <name evidence="11" type="ORF">YC6258_03803</name>
</gene>
<dbReference type="HOGENOM" id="CLU_000604_8_1_6"/>
<feature type="domain" description="MacB-like periplasmic core" evidence="10">
    <location>
        <begin position="27"/>
        <end position="228"/>
    </location>
</feature>
<keyword evidence="4" id="KW-1003">Cell membrane</keyword>